<reference evidence="1" key="1">
    <citation type="submission" date="2021-11" db="EMBL/GenBank/DDBJ databases">
        <title>Fusarium solani-melongenae Genome sequencing and assembly.</title>
        <authorList>
            <person name="Xie S."/>
            <person name="Huang L."/>
            <person name="Zhang X."/>
        </authorList>
    </citation>
    <scope>NUCLEOTIDE SEQUENCE</scope>
    <source>
        <strain evidence="1">CRI 24-3</strain>
    </source>
</reference>
<evidence type="ECO:0000313" key="1">
    <source>
        <dbReference type="EMBL" id="UPL03207.1"/>
    </source>
</evidence>
<organism evidence="1 2">
    <name type="scientific">Fusarium solani subsp. cucurbitae</name>
    <name type="common">Neocosmosporum cucurbitae</name>
    <dbReference type="NCBI Taxonomy" id="2747967"/>
    <lineage>
        <taxon>Eukaryota</taxon>
        <taxon>Fungi</taxon>
        <taxon>Dikarya</taxon>
        <taxon>Ascomycota</taxon>
        <taxon>Pezizomycotina</taxon>
        <taxon>Sordariomycetes</taxon>
        <taxon>Hypocreomycetidae</taxon>
        <taxon>Hypocreales</taxon>
        <taxon>Nectriaceae</taxon>
        <taxon>Fusarium</taxon>
        <taxon>Fusarium solani species complex</taxon>
    </lineage>
</organism>
<protein>
    <submittedName>
        <fullName evidence="1">Uncharacterized protein</fullName>
    </submittedName>
</protein>
<name>A0ACD3ZQU5_FUSSC</name>
<dbReference type="EMBL" id="CP090041">
    <property type="protein sequence ID" value="UPL03207.1"/>
    <property type="molecule type" value="Genomic_DNA"/>
</dbReference>
<keyword evidence="2" id="KW-1185">Reference proteome</keyword>
<gene>
    <name evidence="1" type="ORF">LCI18_014141</name>
</gene>
<sequence>MSTQAGQAQHTETLPKDTVLIAGGGPVGLLVARILSFYGTKSILFERNKTTTRWPKMDLTNARSMEIFRKIGLAEGLRERGVPSHIPYNVLFTSGLSIDEPLSSWKFPNVDTLRKQYREINDGAQPLEPWQRISQILFERWLKEICDKDPLIDVRFGHKVESVAESKTGAQAIIANIDSGEKTFWNAEYIVGCDGASSKVRQSLGIPLDGGPLPAQVLLVHFKSKDLTRLHKQGRFWHLLSVGESGAFQGAAISQDEDDTWTSNLFMPLEEDPEKVSSEEAIYRVLGGLYGKYEIKVDQILVRSVWRLSMCTAEKYVSPHGRVILAGDSAHQNIPTGGYGMNMGIGDAFDLGWKLSAVISGQAGREILESYELERRPVAVRNVERSGVHLSVHSRLQELLTSVGDPRLVDQDTEEGHALRKTIDDHYQRNDGENKDTGIEMGYRYTSPIILRQEEDGKEPQWSPRDYIPSTWPGARPPHIFLSDGTAIFDQLGKFWSLLVFTAEEVGQGFFKKAAEELDIPFKVVNIIDEPKAASLYERKLVLIRPDQHVAWRANKTDSFEAADRVLRTVTSRIKDDGVRKEGL</sequence>
<evidence type="ECO:0000313" key="2">
    <source>
        <dbReference type="Proteomes" id="UP000830768"/>
    </source>
</evidence>
<proteinExistence type="predicted"/>
<dbReference type="Proteomes" id="UP000830768">
    <property type="component" value="Chromosome 13"/>
</dbReference>
<accession>A0ACD3ZQU5</accession>